<dbReference type="Proteomes" id="UP001330827">
    <property type="component" value="Chromosome"/>
</dbReference>
<dbReference type="PANTHER" id="PTHR11487:SF0">
    <property type="entry name" value="S-ACYL FATTY ACID SYNTHASE THIOESTERASE, MEDIUM CHAIN"/>
    <property type="match status" value="1"/>
</dbReference>
<dbReference type="SUPFAM" id="SSF53474">
    <property type="entry name" value="alpha/beta-Hydrolases"/>
    <property type="match status" value="1"/>
</dbReference>
<dbReference type="OrthoDB" id="8480037at2"/>
<protein>
    <submittedName>
        <fullName evidence="4">Alpha/beta fold hydrolase</fullName>
    </submittedName>
    <submittedName>
        <fullName evidence="3">Surfactin synthase thioesterase subunit</fullName>
    </submittedName>
</protein>
<keyword evidence="6" id="KW-1185">Reference proteome</keyword>
<evidence type="ECO:0000313" key="3">
    <source>
        <dbReference type="EMBL" id="TWG06840.1"/>
    </source>
</evidence>
<keyword evidence="4" id="KW-0378">Hydrolase</keyword>
<dbReference type="Pfam" id="PF00975">
    <property type="entry name" value="Thioesterase"/>
    <property type="match status" value="1"/>
</dbReference>
<dbReference type="Gene3D" id="3.40.50.1820">
    <property type="entry name" value="alpha/beta hydrolase"/>
    <property type="match status" value="1"/>
</dbReference>
<evidence type="ECO:0000313" key="6">
    <source>
        <dbReference type="Proteomes" id="UP001330827"/>
    </source>
</evidence>
<dbReference type="EMBL" id="VIWW01000001">
    <property type="protein sequence ID" value="TWG06840.1"/>
    <property type="molecule type" value="Genomic_DNA"/>
</dbReference>
<dbReference type="AlphaFoldDB" id="A0A561V5D2"/>
<gene>
    <name evidence="3" type="ORF">FHX80_115337</name>
    <name evidence="4" type="ORF">OIE64_05155</name>
</gene>
<dbReference type="EMBL" id="CP109114">
    <property type="protein sequence ID" value="WSC12292.1"/>
    <property type="molecule type" value="Genomic_DNA"/>
</dbReference>
<evidence type="ECO:0000256" key="1">
    <source>
        <dbReference type="ARBA" id="ARBA00007169"/>
    </source>
</evidence>
<dbReference type="Proteomes" id="UP000318186">
    <property type="component" value="Unassembled WGS sequence"/>
</dbReference>
<sequence length="263" mass="28745">MGAVGSADTGSLPAAAAGVRWTRNWRPRPGAAVNLLCLPHAGGSAGFYRSWVDLLPAEVDFHAVQYPGREDRITEAPVSCMTELADAITEAIRPLFEKDVILFGHSMGASVAYEVTRRCEAEGLSPRLLLVSGRAAPRWPHGAPPRRPRTDDEIVHEIRGFSTAGSTALDDPDLRELLLPMIRADYRLVEGYRPDRPGPVRAPIAVLRGRDDVKVTPEGAAAWREFSTTHCTEHVFDGGHFYLRANERPVLGALAELIARALR</sequence>
<proteinExistence type="inferred from homology"/>
<reference evidence="4 6" key="2">
    <citation type="submission" date="2022-10" db="EMBL/GenBank/DDBJ databases">
        <title>The complete genomes of actinobacterial strains from the NBC collection.</title>
        <authorList>
            <person name="Joergensen T.S."/>
            <person name="Alvarez Arevalo M."/>
            <person name="Sterndorff E.B."/>
            <person name="Faurdal D."/>
            <person name="Vuksanovic O."/>
            <person name="Mourched A.-S."/>
            <person name="Charusanti P."/>
            <person name="Shaw S."/>
            <person name="Blin K."/>
            <person name="Weber T."/>
        </authorList>
    </citation>
    <scope>NUCLEOTIDE SEQUENCE [LARGE SCALE GENOMIC DNA]</scope>
    <source>
        <strain evidence="4 6">NBC 01769</strain>
    </source>
</reference>
<feature type="domain" description="Thioesterase" evidence="2">
    <location>
        <begin position="35"/>
        <end position="258"/>
    </location>
</feature>
<reference evidence="3 5" key="1">
    <citation type="submission" date="2019-06" db="EMBL/GenBank/DDBJ databases">
        <title>Sequencing the genomes of 1000 actinobacteria strains.</title>
        <authorList>
            <person name="Klenk H.-P."/>
        </authorList>
    </citation>
    <scope>NUCLEOTIDE SEQUENCE [LARGE SCALE GENOMIC DNA]</scope>
    <source>
        <strain evidence="3 5">DSM 42059</strain>
    </source>
</reference>
<dbReference type="RefSeq" id="WP_145766536.1">
    <property type="nucleotide sequence ID" value="NZ_CP109114.1"/>
</dbReference>
<dbReference type="PANTHER" id="PTHR11487">
    <property type="entry name" value="THIOESTERASE"/>
    <property type="match status" value="1"/>
</dbReference>
<name>A0A561V5D2_9ACTN</name>
<evidence type="ECO:0000313" key="5">
    <source>
        <dbReference type="Proteomes" id="UP000318186"/>
    </source>
</evidence>
<dbReference type="GO" id="GO:0016787">
    <property type="term" value="F:hydrolase activity"/>
    <property type="evidence" value="ECO:0007669"/>
    <property type="project" value="UniProtKB-KW"/>
</dbReference>
<dbReference type="InterPro" id="IPR001031">
    <property type="entry name" value="Thioesterase"/>
</dbReference>
<comment type="similarity">
    <text evidence="1">Belongs to the thioesterase family.</text>
</comment>
<evidence type="ECO:0000313" key="4">
    <source>
        <dbReference type="EMBL" id="WSC12292.1"/>
    </source>
</evidence>
<accession>A0A561V5D2</accession>
<evidence type="ECO:0000259" key="2">
    <source>
        <dbReference type="Pfam" id="PF00975"/>
    </source>
</evidence>
<dbReference type="InterPro" id="IPR012223">
    <property type="entry name" value="TEII"/>
</dbReference>
<organism evidence="3 5">
    <name type="scientific">Streptomyces brevispora</name>
    <dbReference type="NCBI Taxonomy" id="887462"/>
    <lineage>
        <taxon>Bacteria</taxon>
        <taxon>Bacillati</taxon>
        <taxon>Actinomycetota</taxon>
        <taxon>Actinomycetes</taxon>
        <taxon>Kitasatosporales</taxon>
        <taxon>Streptomycetaceae</taxon>
        <taxon>Streptomyces</taxon>
    </lineage>
</organism>
<dbReference type="GO" id="GO:0008610">
    <property type="term" value="P:lipid biosynthetic process"/>
    <property type="evidence" value="ECO:0007669"/>
    <property type="project" value="TreeGrafter"/>
</dbReference>
<dbReference type="InterPro" id="IPR029058">
    <property type="entry name" value="AB_hydrolase_fold"/>
</dbReference>